<organism evidence="1 2">
    <name type="scientific">Pseudomonas fluorescens</name>
    <dbReference type="NCBI Taxonomy" id="294"/>
    <lineage>
        <taxon>Bacteria</taxon>
        <taxon>Pseudomonadati</taxon>
        <taxon>Pseudomonadota</taxon>
        <taxon>Gammaproteobacteria</taxon>
        <taxon>Pseudomonadales</taxon>
        <taxon>Pseudomonadaceae</taxon>
        <taxon>Pseudomonas</taxon>
    </lineage>
</organism>
<dbReference type="EMBL" id="CABVJG010000014">
    <property type="protein sequence ID" value="VVQ18714.1"/>
    <property type="molecule type" value="Genomic_DNA"/>
</dbReference>
<evidence type="ECO:0008006" key="3">
    <source>
        <dbReference type="Google" id="ProtNLM"/>
    </source>
</evidence>
<evidence type="ECO:0000313" key="1">
    <source>
        <dbReference type="EMBL" id="VVQ18714.1"/>
    </source>
</evidence>
<sequence>MGKPVQTVLMTSCGALLIAGCAGISVSKAPALDSNTQVQGAPWNLAMTRFTVTISRHITECGPLIKGKVETVASASTVSDTDQRYLLRSNGWFATSDIKSTLSTQGYNTALNAESVDATAAVIGNVVGTAAQIAIGMAAAGAAGAPAPAPVEICSPKLKAAVDTLYPAGQPTLKKTVEAATAALAQRTAEVAILVAQAAADKSDKNLKAKLVKTLGVQETARQDLATKQDSYDRALKTSTNVQTVAWPNKSTEFHTAKPYSIDQGVLDNWLDPSFDGPSASKQLDLYLALFTQPDAGGWSTPKASPTPSLNLGLPIRLARPAKLLACVGSPCRGAFTPGQELADNETATDFAVLQIGPLYALPVSGGAFRSESAGITLDANGVPTVLQTTQKVSGASALTGATKDAATQLASLPASLRSAELARTKAETDQLNAESALQVAQQTSGLQGQTGTLNAQTALINAQIANSAAQQNASIQGLQQAAGSINAQAAVMQAQAILATAQANDQLVDQTSTLGAQTTLINAKTALLNATAAQVRAQTAAMP</sequence>
<name>A0A5E7VEN8_PSEFL</name>
<accession>A0A5E7VEN8</accession>
<dbReference type="AlphaFoldDB" id="A0A5E7VEN8"/>
<dbReference type="PROSITE" id="PS51257">
    <property type="entry name" value="PROKAR_LIPOPROTEIN"/>
    <property type="match status" value="1"/>
</dbReference>
<gene>
    <name evidence="1" type="ORF">PS925_04481</name>
</gene>
<evidence type="ECO:0000313" key="2">
    <source>
        <dbReference type="Proteomes" id="UP000412311"/>
    </source>
</evidence>
<proteinExistence type="predicted"/>
<dbReference type="Proteomes" id="UP000412311">
    <property type="component" value="Unassembled WGS sequence"/>
</dbReference>
<reference evidence="1 2" key="1">
    <citation type="submission" date="2019-09" db="EMBL/GenBank/DDBJ databases">
        <authorList>
            <person name="Chandra G."/>
            <person name="Truman W A."/>
        </authorList>
    </citation>
    <scope>NUCLEOTIDE SEQUENCE [LARGE SCALE GENOMIC DNA]</scope>
    <source>
        <strain evidence="1">PS925</strain>
    </source>
</reference>
<protein>
    <recommendedName>
        <fullName evidence="3">Lipoprotein</fullName>
    </recommendedName>
</protein>